<comment type="caution">
    <text evidence="3">The sequence shown here is derived from an EMBL/GenBank/DDBJ whole genome shotgun (WGS) entry which is preliminary data.</text>
</comment>
<dbReference type="Pfam" id="PF05721">
    <property type="entry name" value="PhyH"/>
    <property type="match status" value="1"/>
</dbReference>
<sequence>MKVKPPIISAREHAIGLKQYFHKGAKLAKQIGNRGPLKLNKDGKLHNEILEAFKREGFYVFEGVIGSQEIEELRSDIDGLLERAPVGRGSNVDKFGRPAFGQDFKRGTYTFIKPLSDPWGGTELLGGRHPVQMTQPLPAEDAPKETVHLIGGMCQAMNSGLRLYGHPLLLSVAEAVNGKDFVPFNEAVFVKQPGLGGSVAWHQDGVTHWNAPDWDPGIHGFNFQVQLYDSTPANCLWVIPGSHRQGRADIKSLVANNGNSELLPGAIPMPCKAGDVTIANRQILHCSFANTSPDLRIAMTFGFHRRSSVIGAHGALSQGADLFYDEQTVFERSRVIAVAIDARQQYFPKEKRYQYQPFVGLEDDYRWSPEIYERVIRDYNLQDLAI</sequence>
<keyword evidence="3" id="KW-0223">Dioxygenase</keyword>
<accession>A0A520S438</accession>
<reference evidence="3 4" key="1">
    <citation type="submission" date="2019-02" db="EMBL/GenBank/DDBJ databases">
        <title>Prokaryotic population dynamics and viral predation in marine succession experiment using metagenomics: the confinement effect.</title>
        <authorList>
            <person name="Haro-Moreno J.M."/>
            <person name="Rodriguez-Valera F."/>
            <person name="Lopez-Perez M."/>
        </authorList>
    </citation>
    <scope>NUCLEOTIDE SEQUENCE [LARGE SCALE GENOMIC DNA]</scope>
    <source>
        <strain evidence="3">MED-G157</strain>
    </source>
</reference>
<evidence type="ECO:0000256" key="2">
    <source>
        <dbReference type="ARBA" id="ARBA00023004"/>
    </source>
</evidence>
<dbReference type="PANTHER" id="PTHR20883:SF15">
    <property type="entry name" value="PHYTANOYL-COA DIOXYGENASE DOMAIN-CONTAINING PROTEIN 1"/>
    <property type="match status" value="1"/>
</dbReference>
<evidence type="ECO:0000313" key="3">
    <source>
        <dbReference type="EMBL" id="RZO77213.1"/>
    </source>
</evidence>
<dbReference type="InterPro" id="IPR008775">
    <property type="entry name" value="Phytyl_CoA_dOase-like"/>
</dbReference>
<protein>
    <submittedName>
        <fullName evidence="3">Phytanoyl-CoA dioxygenase</fullName>
    </submittedName>
</protein>
<organism evidence="3 4">
    <name type="scientific">OM182 bacterium</name>
    <dbReference type="NCBI Taxonomy" id="2510334"/>
    <lineage>
        <taxon>Bacteria</taxon>
        <taxon>Pseudomonadati</taxon>
        <taxon>Pseudomonadota</taxon>
        <taxon>Gammaproteobacteria</taxon>
        <taxon>OMG group</taxon>
        <taxon>OM182 clade</taxon>
    </lineage>
</organism>
<keyword evidence="2" id="KW-0408">Iron</keyword>
<keyword evidence="3" id="KW-0560">Oxidoreductase</keyword>
<dbReference type="PANTHER" id="PTHR20883">
    <property type="entry name" value="PHYTANOYL-COA DIOXYGENASE DOMAIN CONTAINING 1"/>
    <property type="match status" value="1"/>
</dbReference>
<evidence type="ECO:0000256" key="1">
    <source>
        <dbReference type="ARBA" id="ARBA00022723"/>
    </source>
</evidence>
<dbReference type="AlphaFoldDB" id="A0A520S438"/>
<proteinExistence type="predicted"/>
<evidence type="ECO:0000313" key="4">
    <source>
        <dbReference type="Proteomes" id="UP000316199"/>
    </source>
</evidence>
<dbReference type="GO" id="GO:0005506">
    <property type="term" value="F:iron ion binding"/>
    <property type="evidence" value="ECO:0007669"/>
    <property type="project" value="UniProtKB-ARBA"/>
</dbReference>
<dbReference type="SUPFAM" id="SSF51197">
    <property type="entry name" value="Clavaminate synthase-like"/>
    <property type="match status" value="1"/>
</dbReference>
<name>A0A520S438_9GAMM</name>
<dbReference type="Proteomes" id="UP000316199">
    <property type="component" value="Unassembled WGS sequence"/>
</dbReference>
<gene>
    <name evidence="3" type="ORF">EVA68_02055</name>
</gene>
<dbReference type="EMBL" id="SHAG01000004">
    <property type="protein sequence ID" value="RZO77213.1"/>
    <property type="molecule type" value="Genomic_DNA"/>
</dbReference>
<dbReference type="Gene3D" id="2.60.120.620">
    <property type="entry name" value="q2cbj1_9rhob like domain"/>
    <property type="match status" value="1"/>
</dbReference>
<dbReference type="GO" id="GO:0016706">
    <property type="term" value="F:2-oxoglutarate-dependent dioxygenase activity"/>
    <property type="evidence" value="ECO:0007669"/>
    <property type="project" value="UniProtKB-ARBA"/>
</dbReference>
<keyword evidence="1" id="KW-0479">Metal-binding</keyword>